<name>A0A6J7A5R8_9ZZZZ</name>
<accession>A0A6J7A5R8</accession>
<evidence type="ECO:0000256" key="4">
    <source>
        <dbReference type="ARBA" id="ARBA00023002"/>
    </source>
</evidence>
<feature type="domain" description="FMN hydroxy acid dehydrogenase" evidence="6">
    <location>
        <begin position="1"/>
        <end position="347"/>
    </location>
</feature>
<dbReference type="PIRSF" id="PIRSF000138">
    <property type="entry name" value="Al-hdrx_acd_dh"/>
    <property type="match status" value="1"/>
</dbReference>
<dbReference type="CDD" id="cd02809">
    <property type="entry name" value="alpha_hydroxyacid_oxid_FMN"/>
    <property type="match status" value="1"/>
</dbReference>
<sequence length="347" mass="36073">MDLSQREAAAQTRLEPVWFDYLQGGAGEERTVRDNRDAWGRWSLRPHYLRDVRGTSAATTLLGTPSPAPMVVAPTAMHRLFHPDGELATAAGAAAAGVTYTVSMAAMTSLEDIAATAPGAPRWMQVYMFADRGITKACCERAAAAGYAALVLTIDSPVTARNLRNERNGFNVPAGLTLPNLAPPDAHDLDIWGIVGAYDPAVTPDDIAIVSAWGGGLPVVVKGLVRGDDARRAVDAGAAAVAVSNHGGRQLDTCIATARALPEVVDAVAGDAEVYVDGGVRAGIDVVKALALGARAVLVGRPVIWGLATDGAAGVESVLRELTDDTARALALCGVTSPHDVTRDLLT</sequence>
<evidence type="ECO:0000256" key="1">
    <source>
        <dbReference type="ARBA" id="ARBA00001917"/>
    </source>
</evidence>
<proteinExistence type="inferred from homology"/>
<dbReference type="GO" id="GO:0005737">
    <property type="term" value="C:cytoplasm"/>
    <property type="evidence" value="ECO:0007669"/>
    <property type="project" value="UniProtKB-ARBA"/>
</dbReference>
<dbReference type="InterPro" id="IPR013785">
    <property type="entry name" value="Aldolase_TIM"/>
</dbReference>
<gene>
    <name evidence="7" type="ORF">UFOPK2754_03476</name>
    <name evidence="8" type="ORF">UFOPK3139_01181</name>
</gene>
<dbReference type="Pfam" id="PF01070">
    <property type="entry name" value="FMN_dh"/>
    <property type="match status" value="1"/>
</dbReference>
<dbReference type="PROSITE" id="PS00557">
    <property type="entry name" value="FMN_HYDROXY_ACID_DH_1"/>
    <property type="match status" value="1"/>
</dbReference>
<dbReference type="AlphaFoldDB" id="A0A6J7A5R8"/>
<dbReference type="InterPro" id="IPR000262">
    <property type="entry name" value="FMN-dep_DH"/>
</dbReference>
<comment type="cofactor">
    <cofactor evidence="1">
        <name>FMN</name>
        <dbReference type="ChEBI" id="CHEBI:58210"/>
    </cofactor>
</comment>
<keyword evidence="3" id="KW-0288">FMN</keyword>
<evidence type="ECO:0000256" key="5">
    <source>
        <dbReference type="ARBA" id="ARBA00024042"/>
    </source>
</evidence>
<comment type="similarity">
    <text evidence="5">Belongs to the FMN-dependent alpha-hydroxy acid dehydrogenase family.</text>
</comment>
<dbReference type="InterPro" id="IPR037396">
    <property type="entry name" value="FMN_HAD"/>
</dbReference>
<dbReference type="EMBL" id="CAEZYR010000257">
    <property type="protein sequence ID" value="CAB4777694.1"/>
    <property type="molecule type" value="Genomic_DNA"/>
</dbReference>
<dbReference type="GO" id="GO:0010181">
    <property type="term" value="F:FMN binding"/>
    <property type="evidence" value="ECO:0007669"/>
    <property type="project" value="InterPro"/>
</dbReference>
<keyword evidence="4" id="KW-0560">Oxidoreductase</keyword>
<evidence type="ECO:0000256" key="2">
    <source>
        <dbReference type="ARBA" id="ARBA00022630"/>
    </source>
</evidence>
<evidence type="ECO:0000259" key="6">
    <source>
        <dbReference type="PROSITE" id="PS51349"/>
    </source>
</evidence>
<protein>
    <submittedName>
        <fullName evidence="8">Unannotated protein</fullName>
    </submittedName>
</protein>
<keyword evidence="2" id="KW-0285">Flavoprotein</keyword>
<dbReference type="PROSITE" id="PS51349">
    <property type="entry name" value="FMN_HYDROXY_ACID_DH_2"/>
    <property type="match status" value="1"/>
</dbReference>
<reference evidence="8" key="1">
    <citation type="submission" date="2020-05" db="EMBL/GenBank/DDBJ databases">
        <authorList>
            <person name="Chiriac C."/>
            <person name="Salcher M."/>
            <person name="Ghai R."/>
            <person name="Kavagutti S V."/>
        </authorList>
    </citation>
    <scope>NUCLEOTIDE SEQUENCE</scope>
</reference>
<evidence type="ECO:0000313" key="8">
    <source>
        <dbReference type="EMBL" id="CAB4828121.1"/>
    </source>
</evidence>
<dbReference type="PANTHER" id="PTHR10578:SF107">
    <property type="entry name" value="2-HYDROXYACID OXIDASE 1"/>
    <property type="match status" value="1"/>
</dbReference>
<dbReference type="EMBL" id="CAFABA010000039">
    <property type="protein sequence ID" value="CAB4828121.1"/>
    <property type="molecule type" value="Genomic_DNA"/>
</dbReference>
<organism evidence="8">
    <name type="scientific">freshwater metagenome</name>
    <dbReference type="NCBI Taxonomy" id="449393"/>
    <lineage>
        <taxon>unclassified sequences</taxon>
        <taxon>metagenomes</taxon>
        <taxon>ecological metagenomes</taxon>
    </lineage>
</organism>
<dbReference type="PANTHER" id="PTHR10578">
    <property type="entry name" value="S -2-HYDROXY-ACID OXIDASE-RELATED"/>
    <property type="match status" value="1"/>
</dbReference>
<dbReference type="Gene3D" id="3.20.20.70">
    <property type="entry name" value="Aldolase class I"/>
    <property type="match status" value="1"/>
</dbReference>
<dbReference type="SUPFAM" id="SSF51395">
    <property type="entry name" value="FMN-linked oxidoreductases"/>
    <property type="match status" value="1"/>
</dbReference>
<dbReference type="GO" id="GO:0016491">
    <property type="term" value="F:oxidoreductase activity"/>
    <property type="evidence" value="ECO:0007669"/>
    <property type="project" value="UniProtKB-KW"/>
</dbReference>
<evidence type="ECO:0000256" key="3">
    <source>
        <dbReference type="ARBA" id="ARBA00022643"/>
    </source>
</evidence>
<dbReference type="FunFam" id="3.20.20.70:FF:000056">
    <property type="entry name" value="hydroxyacid oxidase 2"/>
    <property type="match status" value="1"/>
</dbReference>
<dbReference type="InterPro" id="IPR008259">
    <property type="entry name" value="FMN_hydac_DH_AS"/>
</dbReference>
<evidence type="ECO:0000313" key="7">
    <source>
        <dbReference type="EMBL" id="CAB4777694.1"/>
    </source>
</evidence>
<dbReference type="InterPro" id="IPR012133">
    <property type="entry name" value="Alpha-hydoxy_acid_DH_FMN"/>
</dbReference>